<evidence type="ECO:0000313" key="1">
    <source>
        <dbReference type="EnsemblMetazoa" id="AMIN014407-PA"/>
    </source>
</evidence>
<accession>A0A182WNY8</accession>
<proteinExistence type="predicted"/>
<sequence>MILVFWCRFRRQNTHAHQFIKQWAEIRV</sequence>
<reference evidence="2" key="1">
    <citation type="submission" date="2013-03" db="EMBL/GenBank/DDBJ databases">
        <title>The Genome Sequence of Anopheles minimus MINIMUS1.</title>
        <authorList>
            <consortium name="The Broad Institute Genomics Platform"/>
            <person name="Neafsey D.E."/>
            <person name="Walton C."/>
            <person name="Walker B."/>
            <person name="Young S.K."/>
            <person name="Zeng Q."/>
            <person name="Gargeya S."/>
            <person name="Fitzgerald M."/>
            <person name="Haas B."/>
            <person name="Abouelleil A."/>
            <person name="Allen A.W."/>
            <person name="Alvarado L."/>
            <person name="Arachchi H.M."/>
            <person name="Berlin A.M."/>
            <person name="Chapman S.B."/>
            <person name="Gainer-Dewar J."/>
            <person name="Goldberg J."/>
            <person name="Griggs A."/>
            <person name="Gujja S."/>
            <person name="Hansen M."/>
            <person name="Howarth C."/>
            <person name="Imamovic A."/>
            <person name="Ireland A."/>
            <person name="Larimer J."/>
            <person name="McCowan C."/>
            <person name="Murphy C."/>
            <person name="Pearson M."/>
            <person name="Poon T.W."/>
            <person name="Priest M."/>
            <person name="Roberts A."/>
            <person name="Saif S."/>
            <person name="Shea T."/>
            <person name="Sisk P."/>
            <person name="Sykes S."/>
            <person name="Wortman J."/>
            <person name="Nusbaum C."/>
            <person name="Birren B."/>
        </authorList>
    </citation>
    <scope>NUCLEOTIDE SEQUENCE [LARGE SCALE GENOMIC DNA]</scope>
    <source>
        <strain evidence="2">MINIMUS1</strain>
    </source>
</reference>
<dbReference type="EnsemblMetazoa" id="AMIN014407-RA">
    <property type="protein sequence ID" value="AMIN014407-PA"/>
    <property type="gene ID" value="AMIN014407"/>
</dbReference>
<evidence type="ECO:0000313" key="2">
    <source>
        <dbReference type="Proteomes" id="UP000075920"/>
    </source>
</evidence>
<dbReference type="AlphaFoldDB" id="A0A182WNY8"/>
<organism evidence="1 2">
    <name type="scientific">Anopheles minimus</name>
    <dbReference type="NCBI Taxonomy" id="112268"/>
    <lineage>
        <taxon>Eukaryota</taxon>
        <taxon>Metazoa</taxon>
        <taxon>Ecdysozoa</taxon>
        <taxon>Arthropoda</taxon>
        <taxon>Hexapoda</taxon>
        <taxon>Insecta</taxon>
        <taxon>Pterygota</taxon>
        <taxon>Neoptera</taxon>
        <taxon>Endopterygota</taxon>
        <taxon>Diptera</taxon>
        <taxon>Nematocera</taxon>
        <taxon>Culicoidea</taxon>
        <taxon>Culicidae</taxon>
        <taxon>Anophelinae</taxon>
        <taxon>Anopheles</taxon>
    </lineage>
</organism>
<protein>
    <submittedName>
        <fullName evidence="1">Uncharacterized protein</fullName>
    </submittedName>
</protein>
<keyword evidence="2" id="KW-1185">Reference proteome</keyword>
<dbReference type="VEuPathDB" id="VectorBase:AMIN014407"/>
<name>A0A182WNY8_9DIPT</name>
<reference evidence="1" key="2">
    <citation type="submission" date="2020-05" db="UniProtKB">
        <authorList>
            <consortium name="EnsemblMetazoa"/>
        </authorList>
    </citation>
    <scope>IDENTIFICATION</scope>
    <source>
        <strain evidence="1">MINIMUS1</strain>
    </source>
</reference>
<dbReference type="Proteomes" id="UP000075920">
    <property type="component" value="Unassembled WGS sequence"/>
</dbReference>